<evidence type="ECO:0000256" key="2">
    <source>
        <dbReference type="ARBA" id="ARBA00008115"/>
    </source>
</evidence>
<dbReference type="Pfam" id="PF03587">
    <property type="entry name" value="EMG1"/>
    <property type="match status" value="1"/>
</dbReference>
<evidence type="ECO:0000256" key="3">
    <source>
        <dbReference type="ARBA" id="ARBA00022517"/>
    </source>
</evidence>
<evidence type="ECO:0000256" key="1">
    <source>
        <dbReference type="ARBA" id="ARBA00004604"/>
    </source>
</evidence>
<keyword evidence="6" id="KW-0808">Transferase</keyword>
<keyword evidence="3" id="KW-0690">Ribosome biogenesis</keyword>
<evidence type="ECO:0000256" key="12">
    <source>
        <dbReference type="ARBA" id="ARBA00053784"/>
    </source>
</evidence>
<dbReference type="InterPro" id="IPR029026">
    <property type="entry name" value="tRNA_m1G_MTases_N"/>
</dbReference>
<evidence type="ECO:0000256" key="5">
    <source>
        <dbReference type="ARBA" id="ARBA00022603"/>
    </source>
</evidence>
<dbReference type="Gene3D" id="3.40.1280.10">
    <property type="match status" value="1"/>
</dbReference>
<dbReference type="GO" id="GO:0070037">
    <property type="term" value="F:rRNA (pseudouridine) methyltransferase activity"/>
    <property type="evidence" value="ECO:0007669"/>
    <property type="project" value="InterPro"/>
</dbReference>
<evidence type="ECO:0000256" key="7">
    <source>
        <dbReference type="ARBA" id="ARBA00022691"/>
    </source>
</evidence>
<keyword evidence="4" id="KW-0698">rRNA processing</keyword>
<dbReference type="InterPro" id="IPR005304">
    <property type="entry name" value="Rbsml_bgen_MeTrfase_EMG1/NEP1"/>
</dbReference>
<accession>A0A0K8TM91</accession>
<reference evidence="15" key="1">
    <citation type="journal article" date="2015" name="Insect Biochem. Mol. Biol.">
        <title>An insight into the sialome of the horse fly, Tabanus bromius.</title>
        <authorList>
            <person name="Ribeiro J.M."/>
            <person name="Kazimirova M."/>
            <person name="Takac P."/>
            <person name="Andersen J.F."/>
            <person name="Francischetti I.M."/>
        </authorList>
    </citation>
    <scope>NUCLEOTIDE SEQUENCE</scope>
</reference>
<evidence type="ECO:0000256" key="13">
    <source>
        <dbReference type="ARBA" id="ARBA00081469"/>
    </source>
</evidence>
<evidence type="ECO:0000256" key="9">
    <source>
        <dbReference type="ARBA" id="ARBA00022884"/>
    </source>
</evidence>
<dbReference type="InterPro" id="IPR029028">
    <property type="entry name" value="Alpha/beta_knot_MTases"/>
</dbReference>
<name>A0A0K8TM91_TABBR</name>
<comment type="similarity">
    <text evidence="2">Belongs to the class IV-like SAM-binding methyltransferase superfamily. RNA methyltransferase NEP1 family.</text>
</comment>
<dbReference type="GO" id="GO:0032040">
    <property type="term" value="C:small-subunit processome"/>
    <property type="evidence" value="ECO:0007669"/>
    <property type="project" value="TreeGrafter"/>
</dbReference>
<keyword evidence="7" id="KW-0949">S-adenosyl-L-methionine</keyword>
<protein>
    <recommendedName>
        <fullName evidence="13">18S rRNA (pseudouridine-N1)-methyltransferase</fullName>
    </recommendedName>
</protein>
<keyword evidence="5" id="KW-0489">Methyltransferase</keyword>
<evidence type="ECO:0000313" key="15">
    <source>
        <dbReference type="EMBL" id="JAI15482.1"/>
    </source>
</evidence>
<dbReference type="GO" id="GO:0019843">
    <property type="term" value="F:rRNA binding"/>
    <property type="evidence" value="ECO:0007669"/>
    <property type="project" value="UniProtKB-KW"/>
</dbReference>
<dbReference type="FunFam" id="3.40.1280.10:FF:000003">
    <property type="entry name" value="Ribosomal RNA small subunit methyltransferase"/>
    <property type="match status" value="1"/>
</dbReference>
<keyword evidence="8" id="KW-0699">rRNA-binding</keyword>
<dbReference type="CDD" id="cd18088">
    <property type="entry name" value="Nep1-like"/>
    <property type="match status" value="1"/>
</dbReference>
<evidence type="ECO:0000256" key="14">
    <source>
        <dbReference type="SAM" id="MobiDB-lite"/>
    </source>
</evidence>
<sequence length="235" mass="26365">MGKKNKRKLNENENEFDLPKLKRKTGPQALEKRLIIILEGAQLELVRVDNKYELLNADDHGAIFRKTNRDPGSCRPDITHQTLLMLLDSPLNRAGFLQVYIHTEKNVLIEINPQTRIPRTFKRFAGLMVQLLHQFSVRAVQTSLPLLKVIKNPITNHLPAGTKKYSTSFSGKLVKNCRELVPEDGPIAIVIGAFAHGSVNVDYIEGTISLSNWPMSAALTATKLCTAFEEVWGVI</sequence>
<dbReference type="PANTHER" id="PTHR12636">
    <property type="entry name" value="NEP1/MRA1"/>
    <property type="match status" value="1"/>
</dbReference>
<comment type="catalytic activity">
    <reaction evidence="11">
        <text>a pseudouridine in rRNA + S-adenosyl-L-methionine = an N(1)-methylpseudouridine in rRNA + S-adenosyl-L-homocysteine + H(+)</text>
        <dbReference type="Rhea" id="RHEA:46696"/>
        <dbReference type="Rhea" id="RHEA-COMP:11634"/>
        <dbReference type="Rhea" id="RHEA-COMP:13933"/>
        <dbReference type="ChEBI" id="CHEBI:15378"/>
        <dbReference type="ChEBI" id="CHEBI:57856"/>
        <dbReference type="ChEBI" id="CHEBI:59789"/>
        <dbReference type="ChEBI" id="CHEBI:65314"/>
        <dbReference type="ChEBI" id="CHEBI:74890"/>
    </reaction>
</comment>
<evidence type="ECO:0000256" key="10">
    <source>
        <dbReference type="ARBA" id="ARBA00023242"/>
    </source>
</evidence>
<dbReference type="PANTHER" id="PTHR12636:SF5">
    <property type="entry name" value="RIBOSOMAL RNA SMALL SUBUNIT METHYLTRANSFERASE NEP1"/>
    <property type="match status" value="1"/>
</dbReference>
<dbReference type="SUPFAM" id="SSF75217">
    <property type="entry name" value="alpha/beta knot"/>
    <property type="match status" value="1"/>
</dbReference>
<comment type="function">
    <text evidence="12">S-adenosyl-L-methionine-dependent pseudouridine N(1)-methyltransferase that methylates a pseudouridine in 18S rRNA. Involved the biosynthesis of the hypermodified N1-methyl-N3-(3-amino-3-carboxypropyl) pseudouridine (m1acp3-Psi) conserved in eukaryotic 18S rRNA. Also has an essential role in 40S ribosomal subunit biogenesis independent on its methyltransferase activity, facilitating the incorporation of ribosomal protein S19 during the formation of pre-ribosomes.</text>
</comment>
<keyword evidence="10" id="KW-0539">Nucleus</keyword>
<feature type="region of interest" description="Disordered" evidence="14">
    <location>
        <begin position="1"/>
        <end position="20"/>
    </location>
</feature>
<dbReference type="EMBL" id="GDAI01002121">
    <property type="protein sequence ID" value="JAI15482.1"/>
    <property type="molecule type" value="mRNA"/>
</dbReference>
<evidence type="ECO:0000256" key="11">
    <source>
        <dbReference type="ARBA" id="ARBA00050871"/>
    </source>
</evidence>
<organism evidence="15">
    <name type="scientific">Tabanus bromius</name>
    <name type="common">Band-eyed brown horse fly</name>
    <dbReference type="NCBI Taxonomy" id="304241"/>
    <lineage>
        <taxon>Eukaryota</taxon>
        <taxon>Metazoa</taxon>
        <taxon>Ecdysozoa</taxon>
        <taxon>Arthropoda</taxon>
        <taxon>Hexapoda</taxon>
        <taxon>Insecta</taxon>
        <taxon>Pterygota</taxon>
        <taxon>Neoptera</taxon>
        <taxon>Endopterygota</taxon>
        <taxon>Diptera</taxon>
        <taxon>Brachycera</taxon>
        <taxon>Tabanomorpha</taxon>
        <taxon>Tabanoidea</taxon>
        <taxon>Tabanidae</taxon>
        <taxon>Tabanus</taxon>
    </lineage>
</organism>
<evidence type="ECO:0000256" key="8">
    <source>
        <dbReference type="ARBA" id="ARBA00022730"/>
    </source>
</evidence>
<dbReference type="AlphaFoldDB" id="A0A0K8TM91"/>
<dbReference type="GO" id="GO:0070475">
    <property type="term" value="P:rRNA base methylation"/>
    <property type="evidence" value="ECO:0007669"/>
    <property type="project" value="InterPro"/>
</dbReference>
<evidence type="ECO:0000256" key="4">
    <source>
        <dbReference type="ARBA" id="ARBA00022552"/>
    </source>
</evidence>
<proteinExistence type="evidence at transcript level"/>
<keyword evidence="9" id="KW-0694">RNA-binding</keyword>
<evidence type="ECO:0000256" key="6">
    <source>
        <dbReference type="ARBA" id="ARBA00022679"/>
    </source>
</evidence>
<comment type="subcellular location">
    <subcellularLocation>
        <location evidence="1">Nucleus</location>
        <location evidence="1">Nucleolus</location>
    </subcellularLocation>
</comment>